<organism evidence="2">
    <name type="scientific">Cladocopium goreaui</name>
    <dbReference type="NCBI Taxonomy" id="2562237"/>
    <lineage>
        <taxon>Eukaryota</taxon>
        <taxon>Sar</taxon>
        <taxon>Alveolata</taxon>
        <taxon>Dinophyceae</taxon>
        <taxon>Suessiales</taxon>
        <taxon>Symbiodiniaceae</taxon>
        <taxon>Cladocopium</taxon>
    </lineage>
</organism>
<evidence type="ECO:0008006" key="5">
    <source>
        <dbReference type="Google" id="ProtNLM"/>
    </source>
</evidence>
<evidence type="ECO:0000313" key="2">
    <source>
        <dbReference type="EMBL" id="CAI4014682.1"/>
    </source>
</evidence>
<name>A0A9P1GL64_9DINO</name>
<sequence length="198" mass="20973">MCQGDCCNEFASNPQVQLLYVIVAIIYALASFGAGIVFIVEEGDLLALEWLIGIVGLLVLVTWIIMLSSRCCAPCCCREKMPDVPQACPPGECSCQNVALLDYPFHIAVAGDLATTLLLNIFEGLTLDSLRGLRLVVIGWAILVCVSACTGFRKFVILNEQRAMRPAPTHPGAMVVGTPGGQGAVVGAPVQVPGKLVT</sequence>
<evidence type="ECO:0000313" key="4">
    <source>
        <dbReference type="Proteomes" id="UP001152797"/>
    </source>
</evidence>
<dbReference type="EMBL" id="CAMXCT020006490">
    <property type="protein sequence ID" value="CAL1168057.1"/>
    <property type="molecule type" value="Genomic_DNA"/>
</dbReference>
<accession>A0A9P1GL64</accession>
<proteinExistence type="predicted"/>
<feature type="transmembrane region" description="Helical" evidence="1">
    <location>
        <begin position="47"/>
        <end position="67"/>
    </location>
</feature>
<protein>
    <recommendedName>
        <fullName evidence="5">Transmembrane protein</fullName>
    </recommendedName>
</protein>
<comment type="caution">
    <text evidence="2">The sequence shown here is derived from an EMBL/GenBank/DDBJ whole genome shotgun (WGS) entry which is preliminary data.</text>
</comment>
<dbReference type="EMBL" id="CAMXCT010006490">
    <property type="protein sequence ID" value="CAI4014682.1"/>
    <property type="molecule type" value="Genomic_DNA"/>
</dbReference>
<dbReference type="AlphaFoldDB" id="A0A9P1GL64"/>
<reference evidence="2" key="1">
    <citation type="submission" date="2022-10" db="EMBL/GenBank/DDBJ databases">
        <authorList>
            <person name="Chen Y."/>
            <person name="Dougan E. K."/>
            <person name="Chan C."/>
            <person name="Rhodes N."/>
            <person name="Thang M."/>
        </authorList>
    </citation>
    <scope>NUCLEOTIDE SEQUENCE</scope>
</reference>
<reference evidence="3" key="2">
    <citation type="submission" date="2024-04" db="EMBL/GenBank/DDBJ databases">
        <authorList>
            <person name="Chen Y."/>
            <person name="Shah S."/>
            <person name="Dougan E. K."/>
            <person name="Thang M."/>
            <person name="Chan C."/>
        </authorList>
    </citation>
    <scope>NUCLEOTIDE SEQUENCE [LARGE SCALE GENOMIC DNA]</scope>
</reference>
<dbReference type="Proteomes" id="UP001152797">
    <property type="component" value="Unassembled WGS sequence"/>
</dbReference>
<dbReference type="EMBL" id="CAMXCT030006490">
    <property type="protein sequence ID" value="CAL4801994.1"/>
    <property type="molecule type" value="Genomic_DNA"/>
</dbReference>
<keyword evidence="1" id="KW-1133">Transmembrane helix</keyword>
<keyword evidence="4" id="KW-1185">Reference proteome</keyword>
<keyword evidence="1" id="KW-0812">Transmembrane</keyword>
<feature type="transmembrane region" description="Helical" evidence="1">
    <location>
        <begin position="18"/>
        <end position="40"/>
    </location>
</feature>
<gene>
    <name evidence="2" type="ORF">C1SCF055_LOCUS39569</name>
</gene>
<evidence type="ECO:0000313" key="3">
    <source>
        <dbReference type="EMBL" id="CAL1168057.1"/>
    </source>
</evidence>
<dbReference type="OrthoDB" id="406168at2759"/>
<keyword evidence="1" id="KW-0472">Membrane</keyword>
<evidence type="ECO:0000256" key="1">
    <source>
        <dbReference type="SAM" id="Phobius"/>
    </source>
</evidence>